<name>A0AAV2F8M1_9ROSI</name>
<dbReference type="Proteomes" id="UP001497516">
    <property type="component" value="Chromosome 6"/>
</dbReference>
<gene>
    <name evidence="2" type="ORF">LTRI10_LOCUS34806</name>
</gene>
<keyword evidence="3" id="KW-1185">Reference proteome</keyword>
<feature type="compositionally biased region" description="Acidic residues" evidence="1">
    <location>
        <begin position="1"/>
        <end position="22"/>
    </location>
</feature>
<sequence length="80" mass="9300">MDNRDDTDDRDVEEINVDEETEDARGGPLDNEDDIYDTNDEVIRDDEETEGAEEEFMDDEEATEYEQQILSMEFQTLEGA</sequence>
<evidence type="ECO:0000313" key="2">
    <source>
        <dbReference type="EMBL" id="CAL1394292.1"/>
    </source>
</evidence>
<protein>
    <submittedName>
        <fullName evidence="2">Uncharacterized protein</fullName>
    </submittedName>
</protein>
<dbReference type="AlphaFoldDB" id="A0AAV2F8M1"/>
<organism evidence="2 3">
    <name type="scientific">Linum trigynum</name>
    <dbReference type="NCBI Taxonomy" id="586398"/>
    <lineage>
        <taxon>Eukaryota</taxon>
        <taxon>Viridiplantae</taxon>
        <taxon>Streptophyta</taxon>
        <taxon>Embryophyta</taxon>
        <taxon>Tracheophyta</taxon>
        <taxon>Spermatophyta</taxon>
        <taxon>Magnoliopsida</taxon>
        <taxon>eudicotyledons</taxon>
        <taxon>Gunneridae</taxon>
        <taxon>Pentapetalae</taxon>
        <taxon>rosids</taxon>
        <taxon>fabids</taxon>
        <taxon>Malpighiales</taxon>
        <taxon>Linaceae</taxon>
        <taxon>Linum</taxon>
    </lineage>
</organism>
<evidence type="ECO:0000256" key="1">
    <source>
        <dbReference type="SAM" id="MobiDB-lite"/>
    </source>
</evidence>
<feature type="compositionally biased region" description="Acidic residues" evidence="1">
    <location>
        <begin position="30"/>
        <end position="60"/>
    </location>
</feature>
<feature type="region of interest" description="Disordered" evidence="1">
    <location>
        <begin position="1"/>
        <end position="60"/>
    </location>
</feature>
<dbReference type="EMBL" id="OZ034819">
    <property type="protein sequence ID" value="CAL1394292.1"/>
    <property type="molecule type" value="Genomic_DNA"/>
</dbReference>
<accession>A0AAV2F8M1</accession>
<proteinExistence type="predicted"/>
<reference evidence="2 3" key="1">
    <citation type="submission" date="2024-04" db="EMBL/GenBank/DDBJ databases">
        <authorList>
            <person name="Fracassetti M."/>
        </authorList>
    </citation>
    <scope>NUCLEOTIDE SEQUENCE [LARGE SCALE GENOMIC DNA]</scope>
</reference>
<evidence type="ECO:0000313" key="3">
    <source>
        <dbReference type="Proteomes" id="UP001497516"/>
    </source>
</evidence>